<evidence type="ECO:0000313" key="3">
    <source>
        <dbReference type="Proteomes" id="UP000694892"/>
    </source>
</evidence>
<feature type="compositionally biased region" description="Basic and acidic residues" evidence="1">
    <location>
        <begin position="9"/>
        <end position="29"/>
    </location>
</feature>
<feature type="region of interest" description="Disordered" evidence="1">
    <location>
        <begin position="1"/>
        <end position="87"/>
    </location>
</feature>
<dbReference type="Proteomes" id="UP000694892">
    <property type="component" value="Chromosome 6S"/>
</dbReference>
<name>A0A974CKC8_XENLA</name>
<proteinExistence type="predicted"/>
<sequence length="117" mass="12724">MHQQSVEAEPEKAARTEGEEGPGEEHELATQEDTGPDLSSECSHHPLAKLKRQCAAAKLQRHAPSPVTDREAQDFSGPAHQEPVYYTTASGEPPLLKLIAPAEETTPVQKRPFCGVM</sequence>
<evidence type="ECO:0000313" key="2">
    <source>
        <dbReference type="EMBL" id="OCT74979.1"/>
    </source>
</evidence>
<dbReference type="AlphaFoldDB" id="A0A974CKC8"/>
<organism evidence="2 3">
    <name type="scientific">Xenopus laevis</name>
    <name type="common">African clawed frog</name>
    <dbReference type="NCBI Taxonomy" id="8355"/>
    <lineage>
        <taxon>Eukaryota</taxon>
        <taxon>Metazoa</taxon>
        <taxon>Chordata</taxon>
        <taxon>Craniata</taxon>
        <taxon>Vertebrata</taxon>
        <taxon>Euteleostomi</taxon>
        <taxon>Amphibia</taxon>
        <taxon>Batrachia</taxon>
        <taxon>Anura</taxon>
        <taxon>Pipoidea</taxon>
        <taxon>Pipidae</taxon>
        <taxon>Xenopodinae</taxon>
        <taxon>Xenopus</taxon>
        <taxon>Xenopus</taxon>
    </lineage>
</organism>
<dbReference type="EMBL" id="CM004477">
    <property type="protein sequence ID" value="OCT74979.1"/>
    <property type="molecule type" value="Genomic_DNA"/>
</dbReference>
<gene>
    <name evidence="2" type="ORF">XELAEV_18033968mg</name>
</gene>
<reference evidence="3" key="1">
    <citation type="journal article" date="2016" name="Nature">
        <title>Genome evolution in the allotetraploid frog Xenopus laevis.</title>
        <authorList>
            <person name="Session A.M."/>
            <person name="Uno Y."/>
            <person name="Kwon T."/>
            <person name="Chapman J.A."/>
            <person name="Toyoda A."/>
            <person name="Takahashi S."/>
            <person name="Fukui A."/>
            <person name="Hikosaka A."/>
            <person name="Suzuki A."/>
            <person name="Kondo M."/>
            <person name="van Heeringen S.J."/>
            <person name="Quigley I."/>
            <person name="Heinz S."/>
            <person name="Ogino H."/>
            <person name="Ochi H."/>
            <person name="Hellsten U."/>
            <person name="Lyons J.B."/>
            <person name="Simakov O."/>
            <person name="Putnam N."/>
            <person name="Stites J."/>
            <person name="Kuroki Y."/>
            <person name="Tanaka T."/>
            <person name="Michiue T."/>
            <person name="Watanabe M."/>
            <person name="Bogdanovic O."/>
            <person name="Lister R."/>
            <person name="Georgiou G."/>
            <person name="Paranjpe S.S."/>
            <person name="van Kruijsbergen I."/>
            <person name="Shu S."/>
            <person name="Carlson J."/>
            <person name="Kinoshita T."/>
            <person name="Ohta Y."/>
            <person name="Mawaribuchi S."/>
            <person name="Jenkins J."/>
            <person name="Grimwood J."/>
            <person name="Schmutz J."/>
            <person name="Mitros T."/>
            <person name="Mozaffari S.V."/>
            <person name="Suzuki Y."/>
            <person name="Haramoto Y."/>
            <person name="Yamamoto T.S."/>
            <person name="Takagi C."/>
            <person name="Heald R."/>
            <person name="Miller K."/>
            <person name="Haudenschild C."/>
            <person name="Kitzman J."/>
            <person name="Nakayama T."/>
            <person name="Izutsu Y."/>
            <person name="Robert J."/>
            <person name="Fortriede J."/>
            <person name="Burns K."/>
            <person name="Lotay V."/>
            <person name="Karimi K."/>
            <person name="Yasuoka Y."/>
            <person name="Dichmann D.S."/>
            <person name="Flajnik M.F."/>
            <person name="Houston D.W."/>
            <person name="Shendure J."/>
            <person name="DuPasquier L."/>
            <person name="Vize P.D."/>
            <person name="Zorn A.M."/>
            <person name="Ito M."/>
            <person name="Marcotte E.M."/>
            <person name="Wallingford J.B."/>
            <person name="Ito Y."/>
            <person name="Asashima M."/>
            <person name="Ueno N."/>
            <person name="Matsuda Y."/>
            <person name="Veenstra G.J."/>
            <person name="Fujiyama A."/>
            <person name="Harland R.M."/>
            <person name="Taira M."/>
            <person name="Rokhsar D.S."/>
        </authorList>
    </citation>
    <scope>NUCLEOTIDE SEQUENCE [LARGE SCALE GENOMIC DNA]</scope>
    <source>
        <strain evidence="3">J</strain>
    </source>
</reference>
<accession>A0A974CKC8</accession>
<evidence type="ECO:0000256" key="1">
    <source>
        <dbReference type="SAM" id="MobiDB-lite"/>
    </source>
</evidence>
<protein>
    <submittedName>
        <fullName evidence="2">Uncharacterized protein</fullName>
    </submittedName>
</protein>